<dbReference type="InterPro" id="IPR027056">
    <property type="entry name" value="Gluconate_2DH_su3"/>
</dbReference>
<dbReference type="Pfam" id="PF13618">
    <property type="entry name" value="Gluconate_2-dh3"/>
    <property type="match status" value="1"/>
</dbReference>
<organism evidence="1 2">
    <name type="scientific">Maribacter vaceletii</name>
    <dbReference type="NCBI Taxonomy" id="1206816"/>
    <lineage>
        <taxon>Bacteria</taxon>
        <taxon>Pseudomonadati</taxon>
        <taxon>Bacteroidota</taxon>
        <taxon>Flavobacteriia</taxon>
        <taxon>Flavobacteriales</taxon>
        <taxon>Flavobacteriaceae</taxon>
        <taxon>Maribacter</taxon>
    </lineage>
</organism>
<dbReference type="RefSeq" id="WP_121068774.1">
    <property type="nucleotide sequence ID" value="NZ_RBIQ01000010.1"/>
</dbReference>
<dbReference type="AlphaFoldDB" id="A0A495DTM8"/>
<reference evidence="1 2" key="1">
    <citation type="submission" date="2018-10" db="EMBL/GenBank/DDBJ databases">
        <title>Genomic Encyclopedia of Archaeal and Bacterial Type Strains, Phase II (KMG-II): from individual species to whole genera.</title>
        <authorList>
            <person name="Goeker M."/>
        </authorList>
    </citation>
    <scope>NUCLEOTIDE SEQUENCE [LARGE SCALE GENOMIC DNA]</scope>
    <source>
        <strain evidence="1 2">DSM 25230</strain>
    </source>
</reference>
<evidence type="ECO:0000313" key="2">
    <source>
        <dbReference type="Proteomes" id="UP000269412"/>
    </source>
</evidence>
<keyword evidence="2" id="KW-1185">Reference proteome</keyword>
<dbReference type="OrthoDB" id="129242at2"/>
<protein>
    <submittedName>
        <fullName evidence="1">Gluconate 2-dehydrogenase subunit 3-like protein</fullName>
    </submittedName>
</protein>
<gene>
    <name evidence="1" type="ORF">CLV91_2771</name>
</gene>
<proteinExistence type="predicted"/>
<comment type="caution">
    <text evidence="1">The sequence shown here is derived from an EMBL/GenBank/DDBJ whole genome shotgun (WGS) entry which is preliminary data.</text>
</comment>
<sequence length="238" mass="26669">MDRRKSIKSIILGSVAGGLAVNGCKPVSEESLIAPTVKVDEKHFGRTPLEKELIAELNAKTFFNPHELETIEVLCNLILPATATIGGALEAEVPEFIEFMSKDIPEYQPKLRGGLMWLDHKCNTDFGSEFKSSIETQQKEILDAIAYPDIKVPENKRPLEVQFFSLIRNLTLTGYYTSKIGIEDIGYKGNTPNIWDGVPQDVLEKHGVSYNEEWIAKCIDQSKRSDIAKWDENGNLLT</sequence>
<accession>A0A495DTM8</accession>
<dbReference type="Proteomes" id="UP000269412">
    <property type="component" value="Unassembled WGS sequence"/>
</dbReference>
<name>A0A495DTM8_9FLAO</name>
<evidence type="ECO:0000313" key="1">
    <source>
        <dbReference type="EMBL" id="RKR08005.1"/>
    </source>
</evidence>
<dbReference type="EMBL" id="RBIQ01000010">
    <property type="protein sequence ID" value="RKR08005.1"/>
    <property type="molecule type" value="Genomic_DNA"/>
</dbReference>